<dbReference type="InterPro" id="IPR041698">
    <property type="entry name" value="Methyltransf_25"/>
</dbReference>
<name>A0A3B0R3P0_9ZZZZ</name>
<sequence>MTPATAAESYTPPLGFAALTPLYDLVIRYLTRDNIWRPALVRQVNLQRDDKLLDIGCGTGSLLLTLARACPDAQLIGIDPDETALAVAKAKFDAAGVKVTLLHGLLGEAALPASWKPTKITSSLMFHQVPLEQKSEILDTMRSLLVAGGELHIADYALQESALMRAAFRMTVQQFDGKEDTQPNADGVLEKLLAKEGASTEKTRRYDTLTGTISLFKTEV</sequence>
<dbReference type="Gene3D" id="3.40.50.150">
    <property type="entry name" value="Vaccinia Virus protein VP39"/>
    <property type="match status" value="1"/>
</dbReference>
<evidence type="ECO:0000256" key="1">
    <source>
        <dbReference type="ARBA" id="ARBA00022679"/>
    </source>
</evidence>
<organism evidence="3">
    <name type="scientific">hydrothermal vent metagenome</name>
    <dbReference type="NCBI Taxonomy" id="652676"/>
    <lineage>
        <taxon>unclassified sequences</taxon>
        <taxon>metagenomes</taxon>
        <taxon>ecological metagenomes</taxon>
    </lineage>
</organism>
<dbReference type="SUPFAM" id="SSF53335">
    <property type="entry name" value="S-adenosyl-L-methionine-dependent methyltransferases"/>
    <property type="match status" value="1"/>
</dbReference>
<evidence type="ECO:0000313" key="3">
    <source>
        <dbReference type="EMBL" id="VAV88094.1"/>
    </source>
</evidence>
<dbReference type="CDD" id="cd02440">
    <property type="entry name" value="AdoMet_MTases"/>
    <property type="match status" value="1"/>
</dbReference>
<dbReference type="AlphaFoldDB" id="A0A3B0R3P0"/>
<dbReference type="Pfam" id="PF13649">
    <property type="entry name" value="Methyltransf_25"/>
    <property type="match status" value="1"/>
</dbReference>
<dbReference type="EMBL" id="UOEF01000035">
    <property type="protein sequence ID" value="VAV88094.1"/>
    <property type="molecule type" value="Genomic_DNA"/>
</dbReference>
<feature type="domain" description="Methyltransferase" evidence="2">
    <location>
        <begin position="53"/>
        <end position="149"/>
    </location>
</feature>
<protein>
    <recommendedName>
        <fullName evidence="2">Methyltransferase domain-containing protein</fullName>
    </recommendedName>
</protein>
<dbReference type="PANTHER" id="PTHR43861">
    <property type="entry name" value="TRANS-ACONITATE 2-METHYLTRANSFERASE-RELATED"/>
    <property type="match status" value="1"/>
</dbReference>
<accession>A0A3B0R3P0</accession>
<proteinExistence type="predicted"/>
<dbReference type="PANTHER" id="PTHR43861:SF3">
    <property type="entry name" value="PUTATIVE (AFU_ORTHOLOGUE AFUA_2G14390)-RELATED"/>
    <property type="match status" value="1"/>
</dbReference>
<dbReference type="GO" id="GO:0016740">
    <property type="term" value="F:transferase activity"/>
    <property type="evidence" value="ECO:0007669"/>
    <property type="project" value="UniProtKB-KW"/>
</dbReference>
<evidence type="ECO:0000259" key="2">
    <source>
        <dbReference type="Pfam" id="PF13649"/>
    </source>
</evidence>
<dbReference type="InterPro" id="IPR029063">
    <property type="entry name" value="SAM-dependent_MTases_sf"/>
</dbReference>
<reference evidence="3" key="1">
    <citation type="submission" date="2018-06" db="EMBL/GenBank/DDBJ databases">
        <authorList>
            <person name="Zhirakovskaya E."/>
        </authorList>
    </citation>
    <scope>NUCLEOTIDE SEQUENCE</scope>
</reference>
<gene>
    <name evidence="3" type="ORF">MNBD_ALPHA04-1300</name>
</gene>
<keyword evidence="1" id="KW-0808">Transferase</keyword>